<sequence length="113" mass="12438">MRDPDRGPGVVQARVQAKLGDFFQPSHLQVINESHMHSVPPGSESHFKVVLVAAAFAGQRKVQRHQQVYAVLSEEMQEAIHALALHTYTPEEWRDRTAAPASPQCLGGSKADT</sequence>
<dbReference type="GO" id="GO:0005829">
    <property type="term" value="C:cytosol"/>
    <property type="evidence" value="ECO:0007669"/>
    <property type="project" value="TreeGrafter"/>
</dbReference>
<keyword evidence="6" id="KW-1185">Reference proteome</keyword>
<organism evidence="5 6">
    <name type="scientific">Exilibacterium tricleocarpae</name>
    <dbReference type="NCBI Taxonomy" id="2591008"/>
    <lineage>
        <taxon>Bacteria</taxon>
        <taxon>Pseudomonadati</taxon>
        <taxon>Pseudomonadota</taxon>
        <taxon>Gammaproteobacteria</taxon>
        <taxon>Cellvibrionales</taxon>
        <taxon>Cellvibrionaceae</taxon>
        <taxon>Exilibacterium</taxon>
    </lineage>
</organism>
<feature type="region of interest" description="Disordered" evidence="4">
    <location>
        <begin position="94"/>
        <end position="113"/>
    </location>
</feature>
<evidence type="ECO:0000256" key="3">
    <source>
        <dbReference type="RuleBase" id="RU003860"/>
    </source>
</evidence>
<evidence type="ECO:0000256" key="2">
    <source>
        <dbReference type="ARBA" id="ARBA00074073"/>
    </source>
</evidence>
<dbReference type="Gene3D" id="3.30.300.90">
    <property type="entry name" value="BolA-like"/>
    <property type="match status" value="1"/>
</dbReference>
<dbReference type="InterPro" id="IPR050961">
    <property type="entry name" value="BolA/IbaG_stress_morph_reg"/>
</dbReference>
<proteinExistence type="inferred from homology"/>
<dbReference type="PANTHER" id="PTHR46229:SF2">
    <property type="entry name" value="BOLA-LIKE PROTEIN 1"/>
    <property type="match status" value="1"/>
</dbReference>
<dbReference type="AlphaFoldDB" id="A0A545SS12"/>
<dbReference type="PANTHER" id="PTHR46229">
    <property type="entry name" value="BOLA TRANSCRIPTION REGULATOR"/>
    <property type="match status" value="1"/>
</dbReference>
<accession>A0A545SS12</accession>
<dbReference type="PIRSF" id="PIRSF003113">
    <property type="entry name" value="BolA"/>
    <property type="match status" value="1"/>
</dbReference>
<evidence type="ECO:0000256" key="4">
    <source>
        <dbReference type="SAM" id="MobiDB-lite"/>
    </source>
</evidence>
<comment type="caution">
    <text evidence="5">The sequence shown here is derived from an EMBL/GenBank/DDBJ whole genome shotgun (WGS) entry which is preliminary data.</text>
</comment>
<gene>
    <name evidence="5" type="ORF">FKG94_24825</name>
</gene>
<dbReference type="Proteomes" id="UP000319732">
    <property type="component" value="Unassembled WGS sequence"/>
</dbReference>
<dbReference type="InterPro" id="IPR036065">
    <property type="entry name" value="BolA-like_sf"/>
</dbReference>
<dbReference type="GO" id="GO:1990229">
    <property type="term" value="C:iron-sulfur cluster assembly complex"/>
    <property type="evidence" value="ECO:0007669"/>
    <property type="project" value="UniProtKB-ARBA"/>
</dbReference>
<comment type="similarity">
    <text evidence="1 3">Belongs to the BolA/IbaG family.</text>
</comment>
<reference evidence="5 6" key="1">
    <citation type="submission" date="2019-06" db="EMBL/GenBank/DDBJ databases">
        <title>Whole genome sequence for Cellvibrionaceae sp. R142.</title>
        <authorList>
            <person name="Wang G."/>
        </authorList>
    </citation>
    <scope>NUCLEOTIDE SEQUENCE [LARGE SCALE GENOMIC DNA]</scope>
    <source>
        <strain evidence="5 6">R142</strain>
    </source>
</reference>
<dbReference type="RefSeq" id="WP_142929655.1">
    <property type="nucleotide sequence ID" value="NZ_ML660109.1"/>
</dbReference>
<dbReference type="SUPFAM" id="SSF82657">
    <property type="entry name" value="BolA-like"/>
    <property type="match status" value="1"/>
</dbReference>
<dbReference type="OrthoDB" id="9801469at2"/>
<dbReference type="GO" id="GO:0006351">
    <property type="term" value="P:DNA-templated transcription"/>
    <property type="evidence" value="ECO:0007669"/>
    <property type="project" value="TreeGrafter"/>
</dbReference>
<dbReference type="Pfam" id="PF01722">
    <property type="entry name" value="BolA"/>
    <property type="match status" value="1"/>
</dbReference>
<evidence type="ECO:0000313" key="6">
    <source>
        <dbReference type="Proteomes" id="UP000319732"/>
    </source>
</evidence>
<dbReference type="InterPro" id="IPR002634">
    <property type="entry name" value="BolA"/>
</dbReference>
<name>A0A545SS12_9GAMM</name>
<protein>
    <recommendedName>
        <fullName evidence="2">DNA-binding transcriptional regulator BolA</fullName>
    </recommendedName>
</protein>
<dbReference type="FunFam" id="3.30.300.90:FF:000001">
    <property type="entry name" value="Transcriptional regulator BolA"/>
    <property type="match status" value="1"/>
</dbReference>
<evidence type="ECO:0000313" key="5">
    <source>
        <dbReference type="EMBL" id="TQV67758.1"/>
    </source>
</evidence>
<dbReference type="EMBL" id="VHSG01000033">
    <property type="protein sequence ID" value="TQV67758.1"/>
    <property type="molecule type" value="Genomic_DNA"/>
</dbReference>
<evidence type="ECO:0000256" key="1">
    <source>
        <dbReference type="ARBA" id="ARBA00005578"/>
    </source>
</evidence>